<protein>
    <recommendedName>
        <fullName evidence="1">DUF6824 domain-containing protein</fullName>
    </recommendedName>
</protein>
<accession>A0AAD2FLY7</accession>
<keyword evidence="3" id="KW-1185">Reference proteome</keyword>
<dbReference type="EMBL" id="CAKOGP040001113">
    <property type="protein sequence ID" value="CAJ1943645.1"/>
    <property type="molecule type" value="Genomic_DNA"/>
</dbReference>
<dbReference type="InterPro" id="IPR036865">
    <property type="entry name" value="CRAL-TRIO_dom_sf"/>
</dbReference>
<reference evidence="2" key="1">
    <citation type="submission" date="2023-08" db="EMBL/GenBank/DDBJ databases">
        <authorList>
            <person name="Audoor S."/>
            <person name="Bilcke G."/>
        </authorList>
    </citation>
    <scope>NUCLEOTIDE SEQUENCE</scope>
</reference>
<dbReference type="SUPFAM" id="SSF52087">
    <property type="entry name" value="CRAL/TRIO domain"/>
    <property type="match status" value="1"/>
</dbReference>
<gene>
    <name evidence="2" type="ORF">CYCCA115_LOCUS8545</name>
</gene>
<comment type="caution">
    <text evidence="2">The sequence shown here is derived from an EMBL/GenBank/DDBJ whole genome shotgun (WGS) entry which is preliminary data.</text>
</comment>
<dbReference type="Gene3D" id="1.10.8.20">
    <property type="entry name" value="N-terminal domain of phosphatidylinositol transfer protein sec14p"/>
    <property type="match status" value="1"/>
</dbReference>
<evidence type="ECO:0000313" key="3">
    <source>
        <dbReference type="Proteomes" id="UP001295423"/>
    </source>
</evidence>
<dbReference type="Proteomes" id="UP001295423">
    <property type="component" value="Unassembled WGS sequence"/>
</dbReference>
<feature type="domain" description="DUF6824" evidence="1">
    <location>
        <begin position="335"/>
        <end position="415"/>
    </location>
</feature>
<dbReference type="AlphaFoldDB" id="A0AAD2FLY7"/>
<dbReference type="Gene3D" id="3.40.525.10">
    <property type="entry name" value="CRAL-TRIO lipid binding domain"/>
    <property type="match status" value="1"/>
</dbReference>
<name>A0AAD2FLY7_9STRA</name>
<dbReference type="Pfam" id="PF20710">
    <property type="entry name" value="DUF6824"/>
    <property type="match status" value="1"/>
</dbReference>
<evidence type="ECO:0000313" key="2">
    <source>
        <dbReference type="EMBL" id="CAJ1943645.1"/>
    </source>
</evidence>
<sequence>MNETEQILASALNSLTAEKRTEALHDVHCVGKELRETTEIVKKNLAEFDQAVRRERNPVYEMAVNQNRAYVKNRSFRLRFLRAEMHNIGKAVDNMMNFLRNKLLYFGADKVSRDICLSDLSEEEVGLLLSGIFHIQNDRDPMGRVIVYITGGTEMLEKCRPETLIRVAYYFYFNILSSIEAVQMKGIVLIVYDMSAPELRRQFVMPGLIFGLLAQAEQRSFPVRFSALHTCVRTGTTNMRILDTNVAAGARQLPQHLQARMRFHHGSNTELQHILSAFGIPIDSRPLNMDGSLRRESLNLWLYRHMAANESESLPALHSYASSTLSITTGIREKDILFGRGRLVQFHPGNVLYRNFLETHAEEHDSAPRKLRRKVAIGLTSQLIGSGLRFMQLVENRWSERNFEESVVKVSQFYRTLRRNSGKDRLKSLTISTVALNGPVYPPKEI</sequence>
<evidence type="ECO:0000259" key="1">
    <source>
        <dbReference type="Pfam" id="PF20710"/>
    </source>
</evidence>
<proteinExistence type="predicted"/>
<organism evidence="2 3">
    <name type="scientific">Cylindrotheca closterium</name>
    <dbReference type="NCBI Taxonomy" id="2856"/>
    <lineage>
        <taxon>Eukaryota</taxon>
        <taxon>Sar</taxon>
        <taxon>Stramenopiles</taxon>
        <taxon>Ochrophyta</taxon>
        <taxon>Bacillariophyta</taxon>
        <taxon>Bacillariophyceae</taxon>
        <taxon>Bacillariophycidae</taxon>
        <taxon>Bacillariales</taxon>
        <taxon>Bacillariaceae</taxon>
        <taxon>Cylindrotheca</taxon>
    </lineage>
</organism>
<dbReference type="InterPro" id="IPR049227">
    <property type="entry name" value="DUF6824"/>
</dbReference>